<feature type="transmembrane region" description="Helical" evidence="2">
    <location>
        <begin position="493"/>
        <end position="512"/>
    </location>
</feature>
<dbReference type="AlphaFoldDB" id="A0A437MNS6"/>
<dbReference type="PIRSF" id="PIRSF035905">
    <property type="entry name" value="UCP035905_mp"/>
    <property type="match status" value="1"/>
</dbReference>
<feature type="region of interest" description="Disordered" evidence="1">
    <location>
        <begin position="54"/>
        <end position="104"/>
    </location>
</feature>
<feature type="transmembrane region" description="Helical" evidence="2">
    <location>
        <begin position="767"/>
        <end position="784"/>
    </location>
</feature>
<feature type="transmembrane region" description="Helical" evidence="2">
    <location>
        <begin position="113"/>
        <end position="133"/>
    </location>
</feature>
<proteinExistence type="predicted"/>
<keyword evidence="2" id="KW-1133">Transmembrane helix</keyword>
<gene>
    <name evidence="3" type="ORF">EOD42_04155</name>
</gene>
<keyword evidence="4" id="KW-1185">Reference proteome</keyword>
<accession>A0A437MNS6</accession>
<evidence type="ECO:0000256" key="1">
    <source>
        <dbReference type="SAM" id="MobiDB-lite"/>
    </source>
</evidence>
<dbReference type="OrthoDB" id="5422830at2"/>
<dbReference type="PANTHER" id="PTHR38434:SF1">
    <property type="entry name" value="BLL2549 PROTEIN"/>
    <property type="match status" value="1"/>
</dbReference>
<feature type="transmembrane region" description="Helical" evidence="2">
    <location>
        <begin position="804"/>
        <end position="821"/>
    </location>
</feature>
<feature type="transmembrane region" description="Helical" evidence="2">
    <location>
        <begin position="145"/>
        <end position="167"/>
    </location>
</feature>
<feature type="transmembrane region" description="Helical" evidence="2">
    <location>
        <begin position="340"/>
        <end position="358"/>
    </location>
</feature>
<feature type="transmembrane region" description="Helical" evidence="2">
    <location>
        <begin position="257"/>
        <end position="276"/>
    </location>
</feature>
<feature type="transmembrane region" description="Helical" evidence="2">
    <location>
        <begin position="187"/>
        <end position="206"/>
    </location>
</feature>
<feature type="transmembrane region" description="Helical" evidence="2">
    <location>
        <begin position="628"/>
        <end position="650"/>
    </location>
</feature>
<feature type="transmembrane region" description="Helical" evidence="2">
    <location>
        <begin position="283"/>
        <end position="303"/>
    </location>
</feature>
<evidence type="ECO:0000313" key="4">
    <source>
        <dbReference type="Proteomes" id="UP000282957"/>
    </source>
</evidence>
<feature type="transmembrane region" description="Helical" evidence="2">
    <location>
        <begin position="388"/>
        <end position="406"/>
    </location>
</feature>
<feature type="compositionally biased region" description="Pro residues" evidence="1">
    <location>
        <begin position="90"/>
        <end position="100"/>
    </location>
</feature>
<keyword evidence="2" id="KW-0472">Membrane</keyword>
<feature type="transmembrane region" description="Helical" evidence="2">
    <location>
        <begin position="438"/>
        <end position="456"/>
    </location>
</feature>
<organism evidence="3 4">
    <name type="scientific">Rhodovarius crocodyli</name>
    <dbReference type="NCBI Taxonomy" id="1979269"/>
    <lineage>
        <taxon>Bacteria</taxon>
        <taxon>Pseudomonadati</taxon>
        <taxon>Pseudomonadota</taxon>
        <taxon>Alphaproteobacteria</taxon>
        <taxon>Acetobacterales</taxon>
        <taxon>Roseomonadaceae</taxon>
        <taxon>Rhodovarius</taxon>
    </lineage>
</organism>
<feature type="transmembrane region" description="Helical" evidence="2">
    <location>
        <begin position="212"/>
        <end position="230"/>
    </location>
</feature>
<dbReference type="RefSeq" id="WP_127786170.1">
    <property type="nucleotide sequence ID" value="NZ_SACL01000001.1"/>
</dbReference>
<protein>
    <submittedName>
        <fullName evidence="3">DUF2339 domain-containing protein</fullName>
    </submittedName>
</protein>
<dbReference type="Pfam" id="PF10101">
    <property type="entry name" value="DUF2339"/>
    <property type="match status" value="1"/>
</dbReference>
<feature type="transmembrane region" description="Helical" evidence="2">
    <location>
        <begin position="604"/>
        <end position="621"/>
    </location>
</feature>
<feature type="transmembrane region" description="Helical" evidence="2">
    <location>
        <begin position="670"/>
        <end position="687"/>
    </location>
</feature>
<dbReference type="Proteomes" id="UP000282957">
    <property type="component" value="Unassembled WGS sequence"/>
</dbReference>
<dbReference type="InterPro" id="IPR014600">
    <property type="entry name" value="UCP035905_mem"/>
</dbReference>
<reference evidence="3 4" key="1">
    <citation type="submission" date="2019-01" db="EMBL/GenBank/DDBJ databases">
        <authorList>
            <person name="Chen W.-M."/>
        </authorList>
    </citation>
    <scope>NUCLEOTIDE SEQUENCE [LARGE SCALE GENOMIC DNA]</scope>
    <source>
        <strain evidence="3 4">CCP-6</strain>
    </source>
</reference>
<evidence type="ECO:0000256" key="2">
    <source>
        <dbReference type="SAM" id="Phobius"/>
    </source>
</evidence>
<feature type="transmembrane region" description="Helical" evidence="2">
    <location>
        <begin position="235"/>
        <end position="251"/>
    </location>
</feature>
<feature type="transmembrane region" description="Helical" evidence="2">
    <location>
        <begin position="468"/>
        <end position="487"/>
    </location>
</feature>
<keyword evidence="2" id="KW-0812">Transmembrane</keyword>
<dbReference type="PANTHER" id="PTHR38434">
    <property type="entry name" value="BLL2549 PROTEIN"/>
    <property type="match status" value="1"/>
</dbReference>
<feature type="transmembrane region" description="Helical" evidence="2">
    <location>
        <begin position="309"/>
        <end position="328"/>
    </location>
</feature>
<feature type="transmembrane region" description="Helical" evidence="2">
    <location>
        <begin position="521"/>
        <end position="538"/>
    </location>
</feature>
<feature type="transmembrane region" description="Helical" evidence="2">
    <location>
        <begin position="364"/>
        <end position="381"/>
    </location>
</feature>
<dbReference type="InterPro" id="IPR019286">
    <property type="entry name" value="DUF2339_TM"/>
</dbReference>
<comment type="caution">
    <text evidence="3">The sequence shown here is derived from an EMBL/GenBank/DDBJ whole genome shotgun (WGS) entry which is preliminary data.</text>
</comment>
<feature type="transmembrane region" description="Helical" evidence="2">
    <location>
        <begin position="699"/>
        <end position="718"/>
    </location>
</feature>
<name>A0A437MNS6_9PROT</name>
<dbReference type="EMBL" id="SACL01000001">
    <property type="protein sequence ID" value="RVT99297.1"/>
    <property type="molecule type" value="Genomic_DNA"/>
</dbReference>
<feature type="transmembrane region" description="Helical" evidence="2">
    <location>
        <begin position="856"/>
        <end position="876"/>
    </location>
</feature>
<evidence type="ECO:0000313" key="3">
    <source>
        <dbReference type="EMBL" id="RVT99297.1"/>
    </source>
</evidence>
<feature type="transmembrane region" description="Helical" evidence="2">
    <location>
        <begin position="6"/>
        <end position="25"/>
    </location>
</feature>
<feature type="transmembrane region" description="Helical" evidence="2">
    <location>
        <begin position="738"/>
        <end position="755"/>
    </location>
</feature>
<sequence>MDDLTLLVLAPVVLFVGWLLGISGWRQARRARRDIAQLRAALVAAGIPIPDGVTAPHAAPSAPPPEPVFASPWEQQPPAPAEAPTEATDPPQPAPEPEPAAPARARPGLEELLTLRWGTWLGAAVLLLGGVFLLRTAVEEGWLGPVARCAMAAALALAMIVVAEWLVRRPVPERPNIPWPDQAPAALVAGGVALLFGAAYAAAIMYALVPPVIGFALLAAAALAGLALALRHGPLVAAVGIAGAYLTPALVETEDPSLPGLFAYLLLVTAAALAVVRQVGAVWLGWVAILAAAAWTVVGGIMAQGPADAWPPALFIPAAAALHLALLPGAALEGPVGRRLAWVPFAVLAGAGLMLLAIGTVTAPATALLLLTPVAVAKGALEPRMDRLPWLAALAGLLLLLAWPIGSWSTGAEALTIEGAVAGIIPAQAWAPEALQGFLLAALILAGMHAAAGMWLERRRPHGERWAALPAAVPVLALLVGFARVRGFTLDGGWAAVALGLAAALVGLAALARREAAPQRAGVHAAGAVAALALGAAMLLSDQWLTLAVALFLPPLAWIEARAELPALRKVALAVAAVVLARLLLNEQVAHYALGSMPVLNGLIPAYGVPAAAFALTAVLFRRRGDDLAVAVLEAGAIAFTTALLMLQVRHALTGGVLEDGASGWPFREPAWQLCALSVMAAFLRLANRRLGDRPVLRWGWRLHQIGALALGTMLLLASPAMDPYALVARTPVLNELLLAYAVPALFAALAMRAPEAGWLPGFRQALGTYAIVAVFAWVTLEVRHIFNPKAMALYLAYPGEAELYAYSGAWLVLAGCLLALGIRQGVPALRRAALGVMAVTVGKAFLIDMDGLVGLWRALSFFGLGLALIALGWVYRRFVVVPKS</sequence>